<evidence type="ECO:0000256" key="9">
    <source>
        <dbReference type="ARBA" id="ARBA00022982"/>
    </source>
</evidence>
<evidence type="ECO:0000256" key="3">
    <source>
        <dbReference type="ARBA" id="ARBA00012944"/>
    </source>
</evidence>
<keyword evidence="7 16" id="KW-0812">Transmembrane</keyword>
<evidence type="ECO:0000256" key="12">
    <source>
        <dbReference type="ARBA" id="ARBA00023128"/>
    </source>
</evidence>
<dbReference type="AlphaFoldDB" id="A0A4Y1KAH9"/>
<evidence type="ECO:0000256" key="10">
    <source>
        <dbReference type="ARBA" id="ARBA00022989"/>
    </source>
</evidence>
<keyword evidence="8" id="KW-1278">Translocase</keyword>
<keyword evidence="10 16" id="KW-1133">Transmembrane helix</keyword>
<proteinExistence type="inferred from homology"/>
<evidence type="ECO:0000256" key="5">
    <source>
        <dbReference type="ARBA" id="ARBA00022448"/>
    </source>
</evidence>
<keyword evidence="5" id="KW-0813">Transport</keyword>
<evidence type="ECO:0000256" key="7">
    <source>
        <dbReference type="ARBA" id="ARBA00022692"/>
    </source>
</evidence>
<dbReference type="PANTHER" id="PTHR11435">
    <property type="entry name" value="NADH UBIQUINONE OXIDOREDUCTASE SUBUNIT ND6"/>
    <property type="match status" value="1"/>
</dbReference>
<evidence type="ECO:0000256" key="8">
    <source>
        <dbReference type="ARBA" id="ARBA00022967"/>
    </source>
</evidence>
<accession>A0A4Y1KAH9</accession>
<keyword evidence="13 16" id="KW-0472">Membrane</keyword>
<dbReference type="GO" id="GO:0031966">
    <property type="term" value="C:mitochondrial membrane"/>
    <property type="evidence" value="ECO:0007669"/>
    <property type="project" value="UniProtKB-SubCell"/>
</dbReference>
<evidence type="ECO:0000256" key="1">
    <source>
        <dbReference type="ARBA" id="ARBA00004225"/>
    </source>
</evidence>
<evidence type="ECO:0000256" key="13">
    <source>
        <dbReference type="ARBA" id="ARBA00023136"/>
    </source>
</evidence>
<reference evidence="18" key="1">
    <citation type="submission" date="2016-08" db="EMBL/GenBank/DDBJ databases">
        <title>Rearrangement of mitochondrial genes in centipedes (Myriapoda Chilopoda).</title>
        <authorList>
            <person name="Dong Y."/>
            <person name="Zhu L."/>
            <person name="Wang C."/>
        </authorList>
    </citation>
    <scope>NUCLEOTIDE SEQUENCE</scope>
</reference>
<evidence type="ECO:0000256" key="2">
    <source>
        <dbReference type="ARBA" id="ARBA00005698"/>
    </source>
</evidence>
<gene>
    <name evidence="18" type="primary">NADH6</name>
</gene>
<keyword evidence="17" id="KW-0732">Signal</keyword>
<protein>
    <recommendedName>
        <fullName evidence="4">NADH-ubiquinone oxidoreductase chain 6</fullName>
        <ecNumber evidence="3">7.1.1.2</ecNumber>
    </recommendedName>
    <alternativeName>
        <fullName evidence="14">NADH dehydrogenase subunit 6</fullName>
    </alternativeName>
</protein>
<evidence type="ECO:0000256" key="14">
    <source>
        <dbReference type="ARBA" id="ARBA00031019"/>
    </source>
</evidence>
<feature type="transmembrane region" description="Helical" evidence="16">
    <location>
        <begin position="136"/>
        <end position="157"/>
    </location>
</feature>
<dbReference type="InterPro" id="IPR050269">
    <property type="entry name" value="ComplexI_Subunit6"/>
</dbReference>
<evidence type="ECO:0000256" key="16">
    <source>
        <dbReference type="SAM" id="Phobius"/>
    </source>
</evidence>
<dbReference type="EMBL" id="KX774322">
    <property type="protein sequence ID" value="ARU77310.1"/>
    <property type="molecule type" value="Genomic_DNA"/>
</dbReference>
<feature type="chain" id="PRO_5021427246" description="NADH-ubiquinone oxidoreductase chain 6" evidence="17">
    <location>
        <begin position="22"/>
        <end position="167"/>
    </location>
</feature>
<dbReference type="GO" id="GO:0008137">
    <property type="term" value="F:NADH dehydrogenase (ubiquinone) activity"/>
    <property type="evidence" value="ECO:0007669"/>
    <property type="project" value="UniProtKB-EC"/>
</dbReference>
<keyword evidence="6" id="KW-0679">Respiratory chain</keyword>
<comment type="similarity">
    <text evidence="2">Belongs to the complex I subunit 6 family.</text>
</comment>
<geneLocation type="mitochondrion" evidence="18"/>
<evidence type="ECO:0000256" key="4">
    <source>
        <dbReference type="ARBA" id="ARBA00021095"/>
    </source>
</evidence>
<evidence type="ECO:0000256" key="17">
    <source>
        <dbReference type="SAM" id="SignalP"/>
    </source>
</evidence>
<feature type="signal peptide" evidence="17">
    <location>
        <begin position="1"/>
        <end position="21"/>
    </location>
</feature>
<dbReference type="PANTHER" id="PTHR11435:SF1">
    <property type="entry name" value="NADH-UBIQUINONE OXIDOREDUCTASE CHAIN 6"/>
    <property type="match status" value="1"/>
</dbReference>
<evidence type="ECO:0000313" key="18">
    <source>
        <dbReference type="EMBL" id="ARU77310.1"/>
    </source>
</evidence>
<evidence type="ECO:0000256" key="6">
    <source>
        <dbReference type="ARBA" id="ARBA00022660"/>
    </source>
</evidence>
<feature type="transmembrane region" description="Helical" evidence="16">
    <location>
        <begin position="51"/>
        <end position="74"/>
    </location>
</feature>
<feature type="transmembrane region" description="Helical" evidence="16">
    <location>
        <begin position="86"/>
        <end position="107"/>
    </location>
</feature>
<keyword evidence="12 18" id="KW-0496">Mitochondrion</keyword>
<evidence type="ECO:0000256" key="11">
    <source>
        <dbReference type="ARBA" id="ARBA00023027"/>
    </source>
</evidence>
<name>A0A4Y1KAH9_9MYRI</name>
<dbReference type="EC" id="7.1.1.2" evidence="3"/>
<sequence length="167" mass="18906">MMMIQMMIMPLIMISLMAMLASHPTSFIIIIMTQTLLIAMLTSTSQKSFWFGYTLFLVFLGGMLILFSYITSLASNTTFSLPIENMSIMMILMTTITVMIIILTPISPNTTTSEPSMNSHDIMNTLNKFYYQISPLTMMMILYLLITLLIVVNVTIIHKGPLRPQQS</sequence>
<comment type="catalytic activity">
    <reaction evidence="15">
        <text>a ubiquinone + NADH + 5 H(+)(in) = a ubiquinol + NAD(+) + 4 H(+)(out)</text>
        <dbReference type="Rhea" id="RHEA:29091"/>
        <dbReference type="Rhea" id="RHEA-COMP:9565"/>
        <dbReference type="Rhea" id="RHEA-COMP:9566"/>
        <dbReference type="ChEBI" id="CHEBI:15378"/>
        <dbReference type="ChEBI" id="CHEBI:16389"/>
        <dbReference type="ChEBI" id="CHEBI:17976"/>
        <dbReference type="ChEBI" id="CHEBI:57540"/>
        <dbReference type="ChEBI" id="CHEBI:57945"/>
        <dbReference type="EC" id="7.1.1.2"/>
    </reaction>
</comment>
<evidence type="ECO:0000256" key="15">
    <source>
        <dbReference type="ARBA" id="ARBA00049551"/>
    </source>
</evidence>
<keyword evidence="9" id="KW-0249">Electron transport</keyword>
<keyword evidence="11" id="KW-0520">NAD</keyword>
<comment type="subcellular location">
    <subcellularLocation>
        <location evidence="1">Mitochondrion membrane</location>
        <topology evidence="1">Multi-pass membrane protein</topology>
    </subcellularLocation>
</comment>
<organism evidence="18">
    <name type="scientific">Mecistocephalus marmoratus</name>
    <dbReference type="NCBI Taxonomy" id="980230"/>
    <lineage>
        <taxon>Eukaryota</taxon>
        <taxon>Metazoa</taxon>
        <taxon>Ecdysozoa</taxon>
        <taxon>Arthropoda</taxon>
        <taxon>Myriapoda</taxon>
        <taxon>Chilopoda</taxon>
        <taxon>Pleurostigmophora</taxon>
        <taxon>Geophilomorpha</taxon>
        <taxon>Mecistocephalidae</taxon>
        <taxon>Mecistocephalus</taxon>
    </lineage>
</organism>